<accession>A0A4Y9XTA3</accession>
<sequence length="177" mass="19237">MVLVLSVPDSISASTPACHRLATTPQFRGRAEFDSPSGSTRKTEYAFCFTLVRNHLQQGPTDADVSISASTPACHSDGPRGRAGFRLPAKEIELSQGRHLYVQTISLDSPSTAVCGTHIAPKIPIHASNIPAQLRRRAQSFCTDPSARLIRKDKDEQERAFDRREKHGSTGGGVVRS</sequence>
<protein>
    <submittedName>
        <fullName evidence="2">Uncharacterized protein</fullName>
    </submittedName>
</protein>
<dbReference type="Proteomes" id="UP000298327">
    <property type="component" value="Unassembled WGS sequence"/>
</dbReference>
<reference evidence="2 3" key="1">
    <citation type="submission" date="2019-02" db="EMBL/GenBank/DDBJ databases">
        <title>Genome sequencing of the rare red list fungi Dentipellis fragilis.</title>
        <authorList>
            <person name="Buettner E."/>
            <person name="Kellner H."/>
        </authorList>
    </citation>
    <scope>NUCLEOTIDE SEQUENCE [LARGE SCALE GENOMIC DNA]</scope>
    <source>
        <strain evidence="2 3">DSM 105465</strain>
    </source>
</reference>
<evidence type="ECO:0000313" key="2">
    <source>
        <dbReference type="EMBL" id="TFY51779.1"/>
    </source>
</evidence>
<keyword evidence="3" id="KW-1185">Reference proteome</keyword>
<gene>
    <name evidence="2" type="ORF">EVG20_g10839</name>
</gene>
<feature type="region of interest" description="Disordered" evidence="1">
    <location>
        <begin position="151"/>
        <end position="177"/>
    </location>
</feature>
<dbReference type="AlphaFoldDB" id="A0A4Y9XTA3"/>
<name>A0A4Y9XTA3_9AGAM</name>
<feature type="compositionally biased region" description="Basic and acidic residues" evidence="1">
    <location>
        <begin position="151"/>
        <end position="168"/>
    </location>
</feature>
<proteinExistence type="predicted"/>
<comment type="caution">
    <text evidence="2">The sequence shown here is derived from an EMBL/GenBank/DDBJ whole genome shotgun (WGS) entry which is preliminary data.</text>
</comment>
<feature type="region of interest" description="Disordered" evidence="1">
    <location>
        <begin position="63"/>
        <end position="82"/>
    </location>
</feature>
<evidence type="ECO:0000313" key="3">
    <source>
        <dbReference type="Proteomes" id="UP000298327"/>
    </source>
</evidence>
<evidence type="ECO:0000256" key="1">
    <source>
        <dbReference type="SAM" id="MobiDB-lite"/>
    </source>
</evidence>
<dbReference type="EMBL" id="SEOQ01001436">
    <property type="protein sequence ID" value="TFY51779.1"/>
    <property type="molecule type" value="Genomic_DNA"/>
</dbReference>
<organism evidence="2 3">
    <name type="scientific">Dentipellis fragilis</name>
    <dbReference type="NCBI Taxonomy" id="205917"/>
    <lineage>
        <taxon>Eukaryota</taxon>
        <taxon>Fungi</taxon>
        <taxon>Dikarya</taxon>
        <taxon>Basidiomycota</taxon>
        <taxon>Agaricomycotina</taxon>
        <taxon>Agaricomycetes</taxon>
        <taxon>Russulales</taxon>
        <taxon>Hericiaceae</taxon>
        <taxon>Dentipellis</taxon>
    </lineage>
</organism>